<evidence type="ECO:0000256" key="1">
    <source>
        <dbReference type="SAM" id="Phobius"/>
    </source>
</evidence>
<evidence type="ECO:0000313" key="2">
    <source>
        <dbReference type="EMBL" id="QDG52826.1"/>
    </source>
</evidence>
<name>A0A4Y6PWZ2_PERCE</name>
<accession>A0A4Y6PWZ2</accession>
<keyword evidence="3" id="KW-1185">Reference proteome</keyword>
<sequence length="287" mass="30349">MPVSHEATDKKGWLPVMLAVALVFSGMHLPAVVRAAEPAGAPADAPDEARAEQRMLELNEAGFSAFAEGEFVEAARKFEEAHEFVPDPNLRKNAAIAWFKAERCEEASEAAVFFLLADEMTVKDRIEARSVLGHCRLDEAEAAIAAGDVERARLIVERVALLETDERVEERLSSVRVQLGPPMGQGEGVARVDESNTAGWALLATGAAIVAGTAGYHILSARQGDADTASWLVPSLYGAGAVTASTGVWLIVSDQTASPNAGSQEAAKPAAQKAPAPSVQVGMTFKF</sequence>
<dbReference type="SUPFAM" id="SSF48452">
    <property type="entry name" value="TPR-like"/>
    <property type="match status" value="1"/>
</dbReference>
<accession>A0A5B8Y9U2</accession>
<keyword evidence="1" id="KW-0472">Membrane</keyword>
<dbReference type="Gene3D" id="1.25.40.10">
    <property type="entry name" value="Tetratricopeptide repeat domain"/>
    <property type="match status" value="1"/>
</dbReference>
<feature type="transmembrane region" description="Helical" evidence="1">
    <location>
        <begin position="198"/>
        <end position="219"/>
    </location>
</feature>
<proteinExistence type="predicted"/>
<dbReference type="OrthoDB" id="9995031at2"/>
<dbReference type="RefSeq" id="WP_141199287.1">
    <property type="nucleotide sequence ID" value="NZ_CP041186.1"/>
</dbReference>
<dbReference type="EMBL" id="CP041186">
    <property type="protein sequence ID" value="QDG52826.1"/>
    <property type="molecule type" value="Genomic_DNA"/>
</dbReference>
<dbReference type="AlphaFoldDB" id="A0A4Y6PWZ2"/>
<evidence type="ECO:0000313" key="3">
    <source>
        <dbReference type="Proteomes" id="UP000315995"/>
    </source>
</evidence>
<protein>
    <recommendedName>
        <fullName evidence="4">Tetratricopeptide repeat protein</fullName>
    </recommendedName>
</protein>
<gene>
    <name evidence="2" type="ORF">FIV42_19370</name>
</gene>
<reference evidence="2 3" key="1">
    <citation type="submission" date="2019-06" db="EMBL/GenBank/DDBJ databases">
        <title>Persicimonas caeni gen. nov., sp. nov., a predatory bacterium isolated from solar saltern.</title>
        <authorList>
            <person name="Wang S."/>
        </authorList>
    </citation>
    <scope>NUCLEOTIDE SEQUENCE [LARGE SCALE GENOMIC DNA]</scope>
    <source>
        <strain evidence="2 3">YN101</strain>
    </source>
</reference>
<organism evidence="2 3">
    <name type="scientific">Persicimonas caeni</name>
    <dbReference type="NCBI Taxonomy" id="2292766"/>
    <lineage>
        <taxon>Bacteria</taxon>
        <taxon>Deltaproteobacteria</taxon>
        <taxon>Bradymonadales</taxon>
        <taxon>Bradymonadaceae</taxon>
        <taxon>Persicimonas</taxon>
    </lineage>
</organism>
<evidence type="ECO:0008006" key="4">
    <source>
        <dbReference type="Google" id="ProtNLM"/>
    </source>
</evidence>
<dbReference type="Proteomes" id="UP000315995">
    <property type="component" value="Chromosome"/>
</dbReference>
<keyword evidence="1" id="KW-1133">Transmembrane helix</keyword>
<keyword evidence="1" id="KW-0812">Transmembrane</keyword>
<dbReference type="InterPro" id="IPR011990">
    <property type="entry name" value="TPR-like_helical_dom_sf"/>
</dbReference>
<feature type="transmembrane region" description="Helical" evidence="1">
    <location>
        <begin position="231"/>
        <end position="252"/>
    </location>
</feature>